<dbReference type="CDD" id="cd07033">
    <property type="entry name" value="TPP_PYR_DXS_TK_like"/>
    <property type="match status" value="1"/>
</dbReference>
<dbReference type="GO" id="GO:0016114">
    <property type="term" value="P:terpenoid biosynthetic process"/>
    <property type="evidence" value="ECO:0007669"/>
    <property type="project" value="InterPro"/>
</dbReference>
<keyword evidence="11" id="KW-0414">Isoprene biosynthesis</keyword>
<name>A0A9D1TRZ7_9FIRM</name>
<comment type="caution">
    <text evidence="13">The sequence shown here is derived from an EMBL/GenBank/DDBJ whole genome shotgun (WGS) entry which is preliminary data.</text>
</comment>
<dbReference type="AlphaFoldDB" id="A0A9D1TRZ7"/>
<dbReference type="InterPro" id="IPR009014">
    <property type="entry name" value="Transketo_C/PFOR_II"/>
</dbReference>
<protein>
    <recommendedName>
        <fullName evidence="5">1-deoxy-D-xylulose-5-phosphate synthase</fullName>
        <ecNumber evidence="5">2.2.1.7</ecNumber>
    </recommendedName>
</protein>
<evidence type="ECO:0000256" key="4">
    <source>
        <dbReference type="ARBA" id="ARBA00011738"/>
    </source>
</evidence>
<keyword evidence="9" id="KW-0784">Thiamine biosynthesis</keyword>
<evidence type="ECO:0000256" key="7">
    <source>
        <dbReference type="ARBA" id="ARBA00022723"/>
    </source>
</evidence>
<evidence type="ECO:0000256" key="6">
    <source>
        <dbReference type="ARBA" id="ARBA00022679"/>
    </source>
</evidence>
<reference evidence="13" key="1">
    <citation type="journal article" date="2021" name="PeerJ">
        <title>Extensive microbial diversity within the chicken gut microbiome revealed by metagenomics and culture.</title>
        <authorList>
            <person name="Gilroy R."/>
            <person name="Ravi A."/>
            <person name="Getino M."/>
            <person name="Pursley I."/>
            <person name="Horton D.L."/>
            <person name="Alikhan N.F."/>
            <person name="Baker D."/>
            <person name="Gharbi K."/>
            <person name="Hall N."/>
            <person name="Watson M."/>
            <person name="Adriaenssens E.M."/>
            <person name="Foster-Nyarko E."/>
            <person name="Jarju S."/>
            <person name="Secka A."/>
            <person name="Antonio M."/>
            <person name="Oren A."/>
            <person name="Chaudhuri R.R."/>
            <person name="La Ragione R."/>
            <person name="Hildebrand F."/>
            <person name="Pallen M.J."/>
        </authorList>
    </citation>
    <scope>NUCLEOTIDE SEQUENCE</scope>
    <source>
        <strain evidence="13">12435</strain>
    </source>
</reference>
<dbReference type="GO" id="GO:0009228">
    <property type="term" value="P:thiamine biosynthetic process"/>
    <property type="evidence" value="ECO:0007669"/>
    <property type="project" value="UniProtKB-KW"/>
</dbReference>
<keyword evidence="10" id="KW-0786">Thiamine pyrophosphate</keyword>
<evidence type="ECO:0000256" key="11">
    <source>
        <dbReference type="ARBA" id="ARBA00023229"/>
    </source>
</evidence>
<dbReference type="NCBIfam" id="TIGR00204">
    <property type="entry name" value="dxs"/>
    <property type="match status" value="1"/>
</dbReference>
<evidence type="ECO:0000256" key="9">
    <source>
        <dbReference type="ARBA" id="ARBA00022977"/>
    </source>
</evidence>
<dbReference type="InterPro" id="IPR005475">
    <property type="entry name" value="Transketolase-like_Pyr-bd"/>
</dbReference>
<keyword evidence="7" id="KW-0479">Metal-binding</keyword>
<dbReference type="EC" id="2.2.1.7" evidence="5"/>
<dbReference type="PANTHER" id="PTHR43322">
    <property type="entry name" value="1-D-DEOXYXYLULOSE 5-PHOSPHATE SYNTHASE-RELATED"/>
    <property type="match status" value="1"/>
</dbReference>
<evidence type="ECO:0000256" key="10">
    <source>
        <dbReference type="ARBA" id="ARBA00023052"/>
    </source>
</evidence>
<feature type="non-terminal residue" evidence="13">
    <location>
        <position position="1"/>
    </location>
</feature>
<dbReference type="Gene3D" id="3.40.50.970">
    <property type="match status" value="2"/>
</dbReference>
<comment type="cofactor">
    <cofactor evidence="1">
        <name>Mg(2+)</name>
        <dbReference type="ChEBI" id="CHEBI:18420"/>
    </cofactor>
</comment>
<dbReference type="Gene3D" id="3.40.50.920">
    <property type="match status" value="1"/>
</dbReference>
<keyword evidence="6 13" id="KW-0808">Transferase</keyword>
<dbReference type="GO" id="GO:0019288">
    <property type="term" value="P:isopentenyl diphosphate biosynthetic process, methylerythritol 4-phosphate pathway"/>
    <property type="evidence" value="ECO:0007669"/>
    <property type="project" value="TreeGrafter"/>
</dbReference>
<dbReference type="SUPFAM" id="SSF52518">
    <property type="entry name" value="Thiamin diphosphate-binding fold (THDP-binding)"/>
    <property type="match status" value="2"/>
</dbReference>
<dbReference type="PANTHER" id="PTHR43322:SF5">
    <property type="entry name" value="1-DEOXY-D-XYLULOSE-5-PHOSPHATE SYNTHASE, CHLOROPLASTIC"/>
    <property type="match status" value="1"/>
</dbReference>
<evidence type="ECO:0000256" key="1">
    <source>
        <dbReference type="ARBA" id="ARBA00001946"/>
    </source>
</evidence>
<dbReference type="NCBIfam" id="NF003933">
    <property type="entry name" value="PRK05444.2-2"/>
    <property type="match status" value="1"/>
</dbReference>
<reference evidence="13" key="2">
    <citation type="submission" date="2021-04" db="EMBL/GenBank/DDBJ databases">
        <authorList>
            <person name="Gilroy R."/>
        </authorList>
    </citation>
    <scope>NUCLEOTIDE SEQUENCE</scope>
    <source>
        <strain evidence="13">12435</strain>
    </source>
</reference>
<dbReference type="Proteomes" id="UP000823990">
    <property type="component" value="Unassembled WGS sequence"/>
</dbReference>
<dbReference type="SUPFAM" id="SSF52922">
    <property type="entry name" value="TK C-terminal domain-like"/>
    <property type="match status" value="1"/>
</dbReference>
<evidence type="ECO:0000256" key="5">
    <source>
        <dbReference type="ARBA" id="ARBA00013150"/>
    </source>
</evidence>
<proteinExistence type="inferred from homology"/>
<accession>A0A9D1TRZ7</accession>
<evidence type="ECO:0000313" key="13">
    <source>
        <dbReference type="EMBL" id="HIW02944.1"/>
    </source>
</evidence>
<dbReference type="EMBL" id="DXHS01000104">
    <property type="protein sequence ID" value="HIW02944.1"/>
    <property type="molecule type" value="Genomic_DNA"/>
</dbReference>
<comment type="subunit">
    <text evidence="4">Homodimer.</text>
</comment>
<gene>
    <name evidence="13" type="primary">dxs</name>
    <name evidence="13" type="ORF">H9892_06350</name>
</gene>
<dbReference type="Pfam" id="PF13292">
    <property type="entry name" value="DXP_synthase_N"/>
    <property type="match status" value="1"/>
</dbReference>
<feature type="domain" description="Transketolase-like pyrimidine-binding" evidence="12">
    <location>
        <begin position="229"/>
        <end position="392"/>
    </location>
</feature>
<dbReference type="Pfam" id="PF02780">
    <property type="entry name" value="Transketolase_C"/>
    <property type="match status" value="1"/>
</dbReference>
<dbReference type="InterPro" id="IPR033248">
    <property type="entry name" value="Transketolase_C"/>
</dbReference>
<dbReference type="GO" id="GO:0008661">
    <property type="term" value="F:1-deoxy-D-xylulose-5-phosphate synthase activity"/>
    <property type="evidence" value="ECO:0007669"/>
    <property type="project" value="UniProtKB-EC"/>
</dbReference>
<evidence type="ECO:0000256" key="2">
    <source>
        <dbReference type="ARBA" id="ARBA00004980"/>
    </source>
</evidence>
<evidence type="ECO:0000256" key="3">
    <source>
        <dbReference type="ARBA" id="ARBA00011081"/>
    </source>
</evidence>
<dbReference type="InterPro" id="IPR029061">
    <property type="entry name" value="THDP-binding"/>
</dbReference>
<dbReference type="InterPro" id="IPR005477">
    <property type="entry name" value="Dxylulose-5-P_synthase"/>
</dbReference>
<dbReference type="SMART" id="SM00861">
    <property type="entry name" value="Transket_pyr"/>
    <property type="match status" value="1"/>
</dbReference>
<dbReference type="GO" id="GO:0005829">
    <property type="term" value="C:cytosol"/>
    <property type="evidence" value="ECO:0007669"/>
    <property type="project" value="TreeGrafter"/>
</dbReference>
<evidence type="ECO:0000256" key="8">
    <source>
        <dbReference type="ARBA" id="ARBA00022842"/>
    </source>
</evidence>
<comment type="pathway">
    <text evidence="2">Metabolic intermediate biosynthesis; 1-deoxy-D-xylulose 5-phosphate biosynthesis; 1-deoxy-D-xylulose 5-phosphate from D-glyceraldehyde 3-phosphate and pyruvate: step 1/1.</text>
</comment>
<dbReference type="GO" id="GO:0046872">
    <property type="term" value="F:metal ion binding"/>
    <property type="evidence" value="ECO:0007669"/>
    <property type="project" value="UniProtKB-KW"/>
</dbReference>
<evidence type="ECO:0000259" key="12">
    <source>
        <dbReference type="SMART" id="SM00861"/>
    </source>
</evidence>
<dbReference type="Pfam" id="PF02779">
    <property type="entry name" value="Transket_pyr"/>
    <property type="match status" value="1"/>
</dbReference>
<organism evidence="13 14">
    <name type="scientific">Candidatus Protoclostridium stercorigallinarum</name>
    <dbReference type="NCBI Taxonomy" id="2838741"/>
    <lineage>
        <taxon>Bacteria</taxon>
        <taxon>Bacillati</taxon>
        <taxon>Bacillota</taxon>
        <taxon>Clostridia</taxon>
        <taxon>Candidatus Protoclostridium</taxon>
    </lineage>
</organism>
<keyword evidence="8" id="KW-0460">Magnesium</keyword>
<sequence>HKLITGRREAFRALRTDGGVSGFENMSESEYDAFTTGHSSTSLSVGLGLARARDLKKEKYNVVSVIGDGAFTGGMTYEALNDIGASGTRMLIILNDNAMSISRNVGAISSYFGKLRLSRKYKVLKTKFKRGIDGIPLVGPALVRVTERVKNAVKKQVLNVRIFEQLGIKYYGAFDGHDIGELVYILNQVKSFDAPVLLHVITRKGSGFYEAEHDPVKYHGVTGEKENLLKFSDVVAERMVALGSRDENVVCTSAAMLPSTGLVPFRERFPDRCYDVGIAEQHAVTMCAGMAAAGLKPYFAVYSTFLQRGFDQILHDVGINKLPVRFLIDRAGAAGSDGVTHQGLFDLGYLTAVPGMCVMAPRNGKDLAKMIDWSANYERGPLAIRYPKGYTQSSDDEPADIEFGRWERLSRADNGVYIFAVGPNMIELTRGITANVYSVRFVKPLDAEALREASAEGDLVITLEENVLRGGFGESVLDALNAAGAKCGCVCMGFKDEFCDRRSAAAAYADNGLTAERLKKIVAGYLETKEK</sequence>
<comment type="similarity">
    <text evidence="3">Belongs to the transketolase family. DXPS subfamily.</text>
</comment>
<evidence type="ECO:0000313" key="14">
    <source>
        <dbReference type="Proteomes" id="UP000823990"/>
    </source>
</evidence>